<dbReference type="PANTHER" id="PTHR37816">
    <property type="entry name" value="YALI0E33011P"/>
    <property type="match status" value="1"/>
</dbReference>
<accession>A0ABZ3A031</accession>
<keyword evidence="1" id="KW-0418">Kinase</keyword>
<keyword evidence="2" id="KW-1185">Reference proteome</keyword>
<dbReference type="Proteomes" id="UP001448858">
    <property type="component" value="Chromosome"/>
</dbReference>
<dbReference type="GO" id="GO:0016301">
    <property type="term" value="F:kinase activity"/>
    <property type="evidence" value="ECO:0007669"/>
    <property type="project" value="UniProtKB-KW"/>
</dbReference>
<organism evidence="1 2">
    <name type="scientific">Arthrobacter citreus</name>
    <dbReference type="NCBI Taxonomy" id="1670"/>
    <lineage>
        <taxon>Bacteria</taxon>
        <taxon>Bacillati</taxon>
        <taxon>Actinomycetota</taxon>
        <taxon>Actinomycetes</taxon>
        <taxon>Micrococcales</taxon>
        <taxon>Micrococcaceae</taxon>
        <taxon>Arthrobacter</taxon>
    </lineage>
</organism>
<dbReference type="PANTHER" id="PTHR37816:SF1">
    <property type="entry name" value="TOXIN"/>
    <property type="match status" value="1"/>
</dbReference>
<dbReference type="EMBL" id="CP151657">
    <property type="protein sequence ID" value="WZP17457.1"/>
    <property type="molecule type" value="Genomic_DNA"/>
</dbReference>
<keyword evidence="1" id="KW-0808">Transferase</keyword>
<dbReference type="SUPFAM" id="SSF52540">
    <property type="entry name" value="P-loop containing nucleoside triphosphate hydrolases"/>
    <property type="match status" value="1"/>
</dbReference>
<dbReference type="Gene3D" id="3.40.50.300">
    <property type="entry name" value="P-loop containing nucleotide triphosphate hydrolases"/>
    <property type="match status" value="1"/>
</dbReference>
<reference evidence="1 2" key="1">
    <citation type="submission" date="2024-04" db="EMBL/GenBank/DDBJ databases">
        <title>Arthrobacter sp. from Plains bison fecal sample.</title>
        <authorList>
            <person name="Ruzzini A."/>
        </authorList>
    </citation>
    <scope>NUCLEOTIDE SEQUENCE [LARGE SCALE GENOMIC DNA]</scope>
    <source>
        <strain evidence="1 2">EINP1</strain>
    </source>
</reference>
<evidence type="ECO:0000313" key="1">
    <source>
        <dbReference type="EMBL" id="WZP17457.1"/>
    </source>
</evidence>
<dbReference type="InterPro" id="IPR027417">
    <property type="entry name" value="P-loop_NTPase"/>
</dbReference>
<protein>
    <submittedName>
        <fullName evidence="1">Adenylate kinase</fullName>
    </submittedName>
</protein>
<dbReference type="InterPro" id="IPR052922">
    <property type="entry name" value="Cytidylate_Kinase-2"/>
</dbReference>
<gene>
    <name evidence="1" type="ORF">AAE021_07835</name>
</gene>
<dbReference type="RefSeq" id="WP_342025052.1">
    <property type="nucleotide sequence ID" value="NZ_CP151657.1"/>
</dbReference>
<sequence>MAATPAQRVLFHGVTGSGKTSAARAYAQAVGLPFHPADDVVGWLPEWRKRPVEEQRKIAAAIAAGDRWVVDSAWSSVRELLLARAELVVALDYPRWLSLGRLLRRTVRRCITGEQVCNGNTETWRLVLSRDSIIVWHFRSFAAKRQSLAAMKADPGMPPVISFWRPRDLEAWIAEAGQATGAAETSAR</sequence>
<name>A0ABZ3A031_9MICC</name>
<proteinExistence type="predicted"/>
<evidence type="ECO:0000313" key="2">
    <source>
        <dbReference type="Proteomes" id="UP001448858"/>
    </source>
</evidence>